<evidence type="ECO:0000256" key="1">
    <source>
        <dbReference type="ARBA" id="ARBA00022679"/>
    </source>
</evidence>
<accession>A0A2C7AEM3</accession>
<name>A0A2C7AEM3_9PROT</name>
<dbReference type="InterPro" id="IPR044855">
    <property type="entry name" value="CoA-Trfase_III_dom3_sf"/>
</dbReference>
<dbReference type="PANTHER" id="PTHR48207">
    <property type="entry name" value="SUCCINATE--HYDROXYMETHYLGLUTARATE COA-TRANSFERASE"/>
    <property type="match status" value="1"/>
</dbReference>
<evidence type="ECO:0000313" key="2">
    <source>
        <dbReference type="EMBL" id="PHK96860.1"/>
    </source>
</evidence>
<dbReference type="Gene3D" id="3.30.1540.10">
    <property type="entry name" value="formyl-coa transferase, domain 3"/>
    <property type="match status" value="1"/>
</dbReference>
<dbReference type="GO" id="GO:0008410">
    <property type="term" value="F:CoA-transferase activity"/>
    <property type="evidence" value="ECO:0007669"/>
    <property type="project" value="TreeGrafter"/>
</dbReference>
<keyword evidence="1" id="KW-0808">Transferase</keyword>
<comment type="caution">
    <text evidence="2">The sequence shown here is derived from an EMBL/GenBank/DDBJ whole genome shotgun (WGS) entry which is preliminary data.</text>
</comment>
<dbReference type="AlphaFoldDB" id="A0A2C7AEM3"/>
<gene>
    <name evidence="2" type="ORF">CR162_00335</name>
</gene>
<dbReference type="Gene3D" id="3.40.50.10540">
    <property type="entry name" value="Crotonobetainyl-coa:carnitine coa-transferase, domain 1"/>
    <property type="match status" value="1"/>
</dbReference>
<dbReference type="InterPro" id="IPR003673">
    <property type="entry name" value="CoA-Trfase_fam_III"/>
</dbReference>
<dbReference type="SUPFAM" id="SSF89796">
    <property type="entry name" value="CoA-transferase family III (CaiB/BaiF)"/>
    <property type="match status" value="1"/>
</dbReference>
<proteinExistence type="predicted"/>
<evidence type="ECO:0000313" key="3">
    <source>
        <dbReference type="Proteomes" id="UP000223527"/>
    </source>
</evidence>
<organism evidence="2 3">
    <name type="scientific">Teichococcus rhizosphaerae</name>
    <dbReference type="NCBI Taxonomy" id="1335062"/>
    <lineage>
        <taxon>Bacteria</taxon>
        <taxon>Pseudomonadati</taxon>
        <taxon>Pseudomonadota</taxon>
        <taxon>Alphaproteobacteria</taxon>
        <taxon>Acetobacterales</taxon>
        <taxon>Roseomonadaceae</taxon>
        <taxon>Roseomonas</taxon>
    </lineage>
</organism>
<keyword evidence="3" id="KW-1185">Reference proteome</keyword>
<dbReference type="OrthoDB" id="7457784at2"/>
<reference evidence="2 3" key="1">
    <citation type="submission" date="2017-10" db="EMBL/GenBank/DDBJ databases">
        <authorList>
            <person name="Banno H."/>
            <person name="Chua N.-H."/>
        </authorList>
    </citation>
    <scope>NUCLEOTIDE SEQUENCE [LARGE SCALE GENOMIC DNA]</scope>
    <source>
        <strain evidence="2 3">YW11</strain>
    </source>
</reference>
<dbReference type="Pfam" id="PF02515">
    <property type="entry name" value="CoA_transf_3"/>
    <property type="match status" value="1"/>
</dbReference>
<dbReference type="InterPro" id="IPR050483">
    <property type="entry name" value="CoA-transferase_III_domain"/>
</dbReference>
<dbReference type="PANTHER" id="PTHR48207:SF3">
    <property type="entry name" value="SUCCINATE--HYDROXYMETHYLGLUTARATE COA-TRANSFERASE"/>
    <property type="match status" value="1"/>
</dbReference>
<dbReference type="InterPro" id="IPR023606">
    <property type="entry name" value="CoA-Trfase_III_dom_1_sf"/>
</dbReference>
<sequence length="411" mass="43019">MGMAASAALRVMRMGGGSLPYSSLSDHHRRMTRGGNAMDDGLKPYRGLRVLDAGQGIAGPYCGMLLAAAGADVIKLEPPEGDWSRGLSTRRDGHSVMHTTFNRGKRSVVLDLKTPEGRQAASALAARADVLIEAFRPGVAARLGLGPDATPENAVCLSISGFGQQGPHAERPCTDSVAQAYSGLVALNPGADGTPHKVGTFVSDVVAGISAFAAVQAALAQRQLDPTPRRRVLDVSLMAGTAALIAFPIAESGLLGRTPAALNVPAGSYRAACGRWVMLALVREAEFVALCQTIGVPELPKDPRFESFAARDQNRDALLPILREVFARETAEHWLRLLHGARLMAETVNTPLDWLADHHVQAVGAAGTVQQPGLGAVPMPNLPGLGPWLAPAPAMGADTEAVLAELRAMAG</sequence>
<dbReference type="EMBL" id="PDNU01000001">
    <property type="protein sequence ID" value="PHK96860.1"/>
    <property type="molecule type" value="Genomic_DNA"/>
</dbReference>
<dbReference type="Proteomes" id="UP000223527">
    <property type="component" value="Unassembled WGS sequence"/>
</dbReference>
<protein>
    <submittedName>
        <fullName evidence="2">Carnitine dehydratase</fullName>
    </submittedName>
</protein>